<protein>
    <recommendedName>
        <fullName evidence="3">histidine kinase</fullName>
        <ecNumber evidence="3">2.7.13.3</ecNumber>
    </recommendedName>
</protein>
<evidence type="ECO:0000256" key="5">
    <source>
        <dbReference type="ARBA" id="ARBA00022679"/>
    </source>
</evidence>
<dbReference type="InterPro" id="IPR003661">
    <property type="entry name" value="HisK_dim/P_dom"/>
</dbReference>
<dbReference type="InterPro" id="IPR005467">
    <property type="entry name" value="His_kinase_dom"/>
</dbReference>
<dbReference type="Pfam" id="PF08521">
    <property type="entry name" value="2CSK_N"/>
    <property type="match status" value="1"/>
</dbReference>
<dbReference type="EMBL" id="CP011253">
    <property type="protein sequence ID" value="ANJ87217.1"/>
    <property type="molecule type" value="Genomic_DNA"/>
</dbReference>
<evidence type="ECO:0000256" key="6">
    <source>
        <dbReference type="ARBA" id="ARBA00022692"/>
    </source>
</evidence>
<dbReference type="GO" id="GO:0000155">
    <property type="term" value="F:phosphorelay sensor kinase activity"/>
    <property type="evidence" value="ECO:0007669"/>
    <property type="project" value="InterPro"/>
</dbReference>
<reference evidence="15" key="1">
    <citation type="submission" date="2016-06" db="EMBL/GenBank/DDBJ databases">
        <title>Pandoraea oxalativorans DSM 23570 Genome Sequencing.</title>
        <authorList>
            <person name="Ee R."/>
            <person name="Lim Y.-L."/>
            <person name="Yong D."/>
            <person name="Yin W.-F."/>
            <person name="Chan K.-G."/>
        </authorList>
    </citation>
    <scope>NUCLEOTIDE SEQUENCE</scope>
    <source>
        <strain evidence="15">DSM 23570</strain>
    </source>
</reference>
<dbReference type="SUPFAM" id="SSF47384">
    <property type="entry name" value="Homodimeric domain of signal transducing histidine kinase"/>
    <property type="match status" value="1"/>
</dbReference>
<gene>
    <name evidence="15" type="ORF">MB84_25330</name>
</gene>
<dbReference type="InterPro" id="IPR036890">
    <property type="entry name" value="HATPase_C_sf"/>
</dbReference>
<keyword evidence="16" id="KW-1185">Reference proteome</keyword>
<dbReference type="Pfam" id="PF02518">
    <property type="entry name" value="HATPase_c"/>
    <property type="match status" value="1"/>
</dbReference>
<keyword evidence="11" id="KW-0902">Two-component regulatory system</keyword>
<organism evidence="15 16">
    <name type="scientific">Pandoraea oxalativorans</name>
    <dbReference type="NCBI Taxonomy" id="573737"/>
    <lineage>
        <taxon>Bacteria</taxon>
        <taxon>Pseudomonadati</taxon>
        <taxon>Pseudomonadota</taxon>
        <taxon>Betaproteobacteria</taxon>
        <taxon>Burkholderiales</taxon>
        <taxon>Burkholderiaceae</taxon>
        <taxon>Pandoraea</taxon>
    </lineage>
</organism>
<evidence type="ECO:0000256" key="4">
    <source>
        <dbReference type="ARBA" id="ARBA00022553"/>
    </source>
</evidence>
<accession>A0A192B1P8</accession>
<evidence type="ECO:0000256" key="11">
    <source>
        <dbReference type="ARBA" id="ARBA00023012"/>
    </source>
</evidence>
<dbReference type="GO" id="GO:0005524">
    <property type="term" value="F:ATP binding"/>
    <property type="evidence" value="ECO:0007669"/>
    <property type="project" value="UniProtKB-KW"/>
</dbReference>
<comment type="subcellular location">
    <subcellularLocation>
        <location evidence="2">Membrane</location>
        <topology evidence="2">Multi-pass membrane protein</topology>
    </subcellularLocation>
</comment>
<evidence type="ECO:0000256" key="7">
    <source>
        <dbReference type="ARBA" id="ARBA00022741"/>
    </source>
</evidence>
<dbReference type="Gene3D" id="1.10.287.130">
    <property type="match status" value="1"/>
</dbReference>
<comment type="catalytic activity">
    <reaction evidence="1">
        <text>ATP + protein L-histidine = ADP + protein N-phospho-L-histidine.</text>
        <dbReference type="EC" id="2.7.13.3"/>
    </reaction>
</comment>
<dbReference type="InterPro" id="IPR050428">
    <property type="entry name" value="TCS_sensor_his_kinase"/>
</dbReference>
<dbReference type="KEGG" id="pox:MB84_25330"/>
<dbReference type="CDD" id="cd00082">
    <property type="entry name" value="HisKA"/>
    <property type="match status" value="1"/>
</dbReference>
<evidence type="ECO:0000256" key="1">
    <source>
        <dbReference type="ARBA" id="ARBA00000085"/>
    </source>
</evidence>
<evidence type="ECO:0000256" key="2">
    <source>
        <dbReference type="ARBA" id="ARBA00004141"/>
    </source>
</evidence>
<evidence type="ECO:0000256" key="9">
    <source>
        <dbReference type="ARBA" id="ARBA00022840"/>
    </source>
</evidence>
<dbReference type="Proteomes" id="UP000035050">
    <property type="component" value="Chromosome"/>
</dbReference>
<keyword evidence="10 13" id="KW-1133">Transmembrane helix</keyword>
<sequence>MGLVMSLRLRAVLIAGVALIVLWMAAAGWMMRGVRASLDEALDERLAMSASMVAGLMARAAFSPHPEPRDWGEVIRASGSDGIACEIRSLQGAVLAQTDGSPRTSAMTLPTGFSKREIDGRKWRIYVLQDAGGYQVMTADLVQRRAVLTNGMLRAAGIPFLIAVIGGLIALWIGIGRGLKPLETLRATLRAKRTDDTMPVDIGSAPKELKPVLVALNGWLDRLAQTLAGQRAFTDGAAHELRTPLTAIDTHLQVAALTQGSASKRALQQASAGVKRLGHTLDQLMTLARTEAPIHEHDICESVTEVIEEVLTAMGETDRGPFSMRVGSMSEQGKGAPVRRRSGRIFVSMSATDTGSVLPRSMLATALRNLLDNATRYSPEGSEITLSVMADALNRRYCVEVSDRGPGLAAAQAARLGQRFWRGDQGRQRGEGAGLGISIVQAIARRFDATLEFAPREGGGLVARLFVPAGDGMHGGDASRVTAMPTLSQSSSLATSG</sequence>
<keyword evidence="4" id="KW-0597">Phosphoprotein</keyword>
<dbReference type="InterPro" id="IPR013727">
    <property type="entry name" value="2CSK_N"/>
</dbReference>
<dbReference type="Gene3D" id="3.30.565.10">
    <property type="entry name" value="Histidine kinase-like ATPase, C-terminal domain"/>
    <property type="match status" value="1"/>
</dbReference>
<evidence type="ECO:0000256" key="3">
    <source>
        <dbReference type="ARBA" id="ARBA00012438"/>
    </source>
</evidence>
<evidence type="ECO:0000259" key="14">
    <source>
        <dbReference type="PROSITE" id="PS50109"/>
    </source>
</evidence>
<evidence type="ECO:0000256" key="12">
    <source>
        <dbReference type="SAM" id="MobiDB-lite"/>
    </source>
</evidence>
<feature type="region of interest" description="Disordered" evidence="12">
    <location>
        <begin position="318"/>
        <end position="339"/>
    </location>
</feature>
<dbReference type="SUPFAM" id="SSF55874">
    <property type="entry name" value="ATPase domain of HSP90 chaperone/DNA topoisomerase II/histidine kinase"/>
    <property type="match status" value="1"/>
</dbReference>
<dbReference type="SMART" id="SM00387">
    <property type="entry name" value="HATPase_c"/>
    <property type="match status" value="1"/>
</dbReference>
<feature type="compositionally biased region" description="Polar residues" evidence="12">
    <location>
        <begin position="485"/>
        <end position="497"/>
    </location>
</feature>
<dbReference type="Pfam" id="PF00512">
    <property type="entry name" value="HisKA"/>
    <property type="match status" value="1"/>
</dbReference>
<evidence type="ECO:0000313" key="16">
    <source>
        <dbReference type="Proteomes" id="UP000035050"/>
    </source>
</evidence>
<proteinExistence type="predicted"/>
<name>A0A192B1P8_9BURK</name>
<dbReference type="GO" id="GO:0005886">
    <property type="term" value="C:plasma membrane"/>
    <property type="evidence" value="ECO:0007669"/>
    <property type="project" value="TreeGrafter"/>
</dbReference>
<keyword evidence="6 13" id="KW-0812">Transmembrane</keyword>
<feature type="region of interest" description="Disordered" evidence="12">
    <location>
        <begin position="477"/>
        <end position="497"/>
    </location>
</feature>
<feature type="domain" description="Histidine kinase" evidence="14">
    <location>
        <begin position="236"/>
        <end position="471"/>
    </location>
</feature>
<dbReference type="PANTHER" id="PTHR45436:SF14">
    <property type="entry name" value="SENSOR PROTEIN QSEC"/>
    <property type="match status" value="1"/>
</dbReference>
<feature type="transmembrane region" description="Helical" evidence="13">
    <location>
        <begin position="12"/>
        <end position="31"/>
    </location>
</feature>
<keyword evidence="5" id="KW-0808">Transferase</keyword>
<dbReference type="EC" id="2.7.13.3" evidence="3"/>
<keyword evidence="8 15" id="KW-0418">Kinase</keyword>
<dbReference type="InterPro" id="IPR003594">
    <property type="entry name" value="HATPase_dom"/>
</dbReference>
<dbReference type="AlphaFoldDB" id="A0A192B1P8"/>
<dbReference type="SMART" id="SM00388">
    <property type="entry name" value="HisKA"/>
    <property type="match status" value="1"/>
</dbReference>
<keyword evidence="13" id="KW-0472">Membrane</keyword>
<keyword evidence="7" id="KW-0547">Nucleotide-binding</keyword>
<evidence type="ECO:0000256" key="8">
    <source>
        <dbReference type="ARBA" id="ARBA00022777"/>
    </source>
</evidence>
<dbReference type="InterPro" id="IPR036097">
    <property type="entry name" value="HisK_dim/P_sf"/>
</dbReference>
<evidence type="ECO:0000256" key="13">
    <source>
        <dbReference type="SAM" id="Phobius"/>
    </source>
</evidence>
<dbReference type="PROSITE" id="PS50109">
    <property type="entry name" value="HIS_KIN"/>
    <property type="match status" value="1"/>
</dbReference>
<dbReference type="PANTHER" id="PTHR45436">
    <property type="entry name" value="SENSOR HISTIDINE KINASE YKOH"/>
    <property type="match status" value="1"/>
</dbReference>
<feature type="transmembrane region" description="Helical" evidence="13">
    <location>
        <begin position="153"/>
        <end position="175"/>
    </location>
</feature>
<evidence type="ECO:0000256" key="10">
    <source>
        <dbReference type="ARBA" id="ARBA00022989"/>
    </source>
</evidence>
<evidence type="ECO:0000313" key="15">
    <source>
        <dbReference type="EMBL" id="ANJ87217.1"/>
    </source>
</evidence>
<keyword evidence="9" id="KW-0067">ATP-binding</keyword>